<reference evidence="2" key="1">
    <citation type="submission" date="2020-06" db="EMBL/GenBank/DDBJ databases">
        <authorList>
            <person name="Li T."/>
            <person name="Hu X."/>
            <person name="Zhang T."/>
            <person name="Song X."/>
            <person name="Zhang H."/>
            <person name="Dai N."/>
            <person name="Sheng W."/>
            <person name="Hou X."/>
            <person name="Wei L."/>
        </authorList>
    </citation>
    <scope>NUCLEOTIDE SEQUENCE</scope>
    <source>
        <strain evidence="2">KEN1</strain>
        <tissue evidence="2">Leaf</tissue>
    </source>
</reference>
<protein>
    <submittedName>
        <fullName evidence="2">Uncharacterized protein</fullName>
    </submittedName>
</protein>
<dbReference type="AlphaFoldDB" id="A0AAW2TBW2"/>
<reference evidence="2" key="2">
    <citation type="journal article" date="2024" name="Plant">
        <title>Genomic evolution and insights into agronomic trait innovations of Sesamum species.</title>
        <authorList>
            <person name="Miao H."/>
            <person name="Wang L."/>
            <person name="Qu L."/>
            <person name="Liu H."/>
            <person name="Sun Y."/>
            <person name="Le M."/>
            <person name="Wang Q."/>
            <person name="Wei S."/>
            <person name="Zheng Y."/>
            <person name="Lin W."/>
            <person name="Duan Y."/>
            <person name="Cao H."/>
            <person name="Xiong S."/>
            <person name="Wang X."/>
            <person name="Wei L."/>
            <person name="Li C."/>
            <person name="Ma Q."/>
            <person name="Ju M."/>
            <person name="Zhao R."/>
            <person name="Li G."/>
            <person name="Mu C."/>
            <person name="Tian Q."/>
            <person name="Mei H."/>
            <person name="Zhang T."/>
            <person name="Gao T."/>
            <person name="Zhang H."/>
        </authorList>
    </citation>
    <scope>NUCLEOTIDE SEQUENCE</scope>
    <source>
        <strain evidence="2">KEN1</strain>
    </source>
</reference>
<feature type="compositionally biased region" description="Low complexity" evidence="1">
    <location>
        <begin position="47"/>
        <end position="66"/>
    </location>
</feature>
<dbReference type="EMBL" id="JACGWN010000015">
    <property type="protein sequence ID" value="KAL0402284.1"/>
    <property type="molecule type" value="Genomic_DNA"/>
</dbReference>
<gene>
    <name evidence="2" type="ORF">Slati_4258300</name>
</gene>
<sequence length="66" mass="6618">MSAEVSEGTAEESPLAVRGVPSPFASCPPSLRASPSTESVAAGEGPLTSASTSPRRLSRSSSAENQ</sequence>
<feature type="region of interest" description="Disordered" evidence="1">
    <location>
        <begin position="1"/>
        <end position="66"/>
    </location>
</feature>
<comment type="caution">
    <text evidence="2">The sequence shown here is derived from an EMBL/GenBank/DDBJ whole genome shotgun (WGS) entry which is preliminary data.</text>
</comment>
<name>A0AAW2TBW2_9LAMI</name>
<proteinExistence type="predicted"/>
<organism evidence="2">
    <name type="scientific">Sesamum latifolium</name>
    <dbReference type="NCBI Taxonomy" id="2727402"/>
    <lineage>
        <taxon>Eukaryota</taxon>
        <taxon>Viridiplantae</taxon>
        <taxon>Streptophyta</taxon>
        <taxon>Embryophyta</taxon>
        <taxon>Tracheophyta</taxon>
        <taxon>Spermatophyta</taxon>
        <taxon>Magnoliopsida</taxon>
        <taxon>eudicotyledons</taxon>
        <taxon>Gunneridae</taxon>
        <taxon>Pentapetalae</taxon>
        <taxon>asterids</taxon>
        <taxon>lamiids</taxon>
        <taxon>Lamiales</taxon>
        <taxon>Pedaliaceae</taxon>
        <taxon>Sesamum</taxon>
    </lineage>
</organism>
<accession>A0AAW2TBW2</accession>
<evidence type="ECO:0000256" key="1">
    <source>
        <dbReference type="SAM" id="MobiDB-lite"/>
    </source>
</evidence>
<evidence type="ECO:0000313" key="2">
    <source>
        <dbReference type="EMBL" id="KAL0402284.1"/>
    </source>
</evidence>